<reference evidence="2" key="1">
    <citation type="journal article" date="2019" name="Int. J. Syst. Evol. Microbiol.">
        <title>The Global Catalogue of Microorganisms (GCM) 10K type strain sequencing project: providing services to taxonomists for standard genome sequencing and annotation.</title>
        <authorList>
            <consortium name="The Broad Institute Genomics Platform"/>
            <consortium name="The Broad Institute Genome Sequencing Center for Infectious Disease"/>
            <person name="Wu L."/>
            <person name="Ma J."/>
        </authorList>
    </citation>
    <scope>NUCLEOTIDE SEQUENCE [LARGE SCALE GENOMIC DNA]</scope>
    <source>
        <strain evidence="2">KACC 14249</strain>
    </source>
</reference>
<evidence type="ECO:0000313" key="2">
    <source>
        <dbReference type="Proteomes" id="UP001596189"/>
    </source>
</evidence>
<organism evidence="1 2">
    <name type="scientific">Angustibacter luteus</name>
    <dbReference type="NCBI Taxonomy" id="658456"/>
    <lineage>
        <taxon>Bacteria</taxon>
        <taxon>Bacillati</taxon>
        <taxon>Actinomycetota</taxon>
        <taxon>Actinomycetes</taxon>
        <taxon>Kineosporiales</taxon>
        <taxon>Kineosporiaceae</taxon>
    </lineage>
</organism>
<dbReference type="EMBL" id="JBHSRD010000002">
    <property type="protein sequence ID" value="MFC6005983.1"/>
    <property type="molecule type" value="Genomic_DNA"/>
</dbReference>
<keyword evidence="2" id="KW-1185">Reference proteome</keyword>
<name>A0ABW1JAP8_9ACTN</name>
<accession>A0ABW1JAP8</accession>
<sequence>MKEADEMATIKASCPSCGDVELTAAQVRLVVCTVADWSYYSFTCDQCSDEVRKPAGSEVVSLLRTGGVKVERWTVPAEAMEEHEGAPIGYDDVLDFALWLERANDPVAALTALRPGPRVARR</sequence>
<gene>
    <name evidence="1" type="ORF">ACFQDO_02470</name>
</gene>
<protein>
    <submittedName>
        <fullName evidence="1">Uncharacterized protein</fullName>
    </submittedName>
</protein>
<proteinExistence type="predicted"/>
<evidence type="ECO:0000313" key="1">
    <source>
        <dbReference type="EMBL" id="MFC6005983.1"/>
    </source>
</evidence>
<dbReference type="RefSeq" id="WP_345716851.1">
    <property type="nucleotide sequence ID" value="NZ_BAABFP010000005.1"/>
</dbReference>
<comment type="caution">
    <text evidence="1">The sequence shown here is derived from an EMBL/GenBank/DDBJ whole genome shotgun (WGS) entry which is preliminary data.</text>
</comment>
<dbReference type="Proteomes" id="UP001596189">
    <property type="component" value="Unassembled WGS sequence"/>
</dbReference>